<proteinExistence type="predicted"/>
<dbReference type="PANTHER" id="PTHR11669:SF1">
    <property type="entry name" value="REPLICATION FACTOR C SUBUNIT 3"/>
    <property type="match status" value="1"/>
</dbReference>
<keyword evidence="1" id="KW-0235">DNA replication</keyword>
<dbReference type="Gene3D" id="1.20.272.10">
    <property type="match status" value="1"/>
</dbReference>
<evidence type="ECO:0000256" key="1">
    <source>
        <dbReference type="ARBA" id="ARBA00022705"/>
    </source>
</evidence>
<dbReference type="InterPro" id="IPR027417">
    <property type="entry name" value="P-loop_NTPase"/>
</dbReference>
<dbReference type="GO" id="GO:0005634">
    <property type="term" value="C:nucleus"/>
    <property type="evidence" value="ECO:0007669"/>
    <property type="project" value="TreeGrafter"/>
</dbReference>
<evidence type="ECO:0008006" key="3">
    <source>
        <dbReference type="Google" id="ProtNLM"/>
    </source>
</evidence>
<dbReference type="AlphaFoldDB" id="A0A6C0HUQ7"/>
<dbReference type="GO" id="GO:0003689">
    <property type="term" value="F:DNA clamp loader activity"/>
    <property type="evidence" value="ECO:0007669"/>
    <property type="project" value="TreeGrafter"/>
</dbReference>
<dbReference type="InterPro" id="IPR008921">
    <property type="entry name" value="DNA_pol3_clamp-load_cplx_C"/>
</dbReference>
<dbReference type="Gene3D" id="3.40.50.300">
    <property type="entry name" value="P-loop containing nucleotide triphosphate hydrolases"/>
    <property type="match status" value="1"/>
</dbReference>
<dbReference type="SUPFAM" id="SSF52540">
    <property type="entry name" value="P-loop containing nucleoside triphosphate hydrolases"/>
    <property type="match status" value="1"/>
</dbReference>
<accession>A0A6C0HUQ7</accession>
<dbReference type="GO" id="GO:0006261">
    <property type="term" value="P:DNA-templated DNA replication"/>
    <property type="evidence" value="ECO:0007669"/>
    <property type="project" value="TreeGrafter"/>
</dbReference>
<dbReference type="PANTHER" id="PTHR11669">
    <property type="entry name" value="REPLICATION FACTOR C / DNA POLYMERASE III GAMMA-TAU SUBUNIT"/>
    <property type="match status" value="1"/>
</dbReference>
<protein>
    <recommendedName>
        <fullName evidence="3">AAA+ ATPase domain-containing protein</fullName>
    </recommendedName>
</protein>
<dbReference type="Pfam" id="PF22534">
    <property type="entry name" value="RFC_C"/>
    <property type="match status" value="1"/>
</dbReference>
<name>A0A6C0HUQ7_9ZZZZ</name>
<reference evidence="2" key="1">
    <citation type="journal article" date="2020" name="Nature">
        <title>Giant virus diversity and host interactions through global metagenomics.</title>
        <authorList>
            <person name="Schulz F."/>
            <person name="Roux S."/>
            <person name="Paez-Espino D."/>
            <person name="Jungbluth S."/>
            <person name="Walsh D.A."/>
            <person name="Denef V.J."/>
            <person name="McMahon K.D."/>
            <person name="Konstantinidis K.T."/>
            <person name="Eloe-Fadrosh E.A."/>
            <person name="Kyrpides N.C."/>
            <person name="Woyke T."/>
        </authorList>
    </citation>
    <scope>NUCLEOTIDE SEQUENCE</scope>
    <source>
        <strain evidence="2">GVMAG-M-3300023184-177</strain>
    </source>
</reference>
<organism evidence="2">
    <name type="scientific">viral metagenome</name>
    <dbReference type="NCBI Taxonomy" id="1070528"/>
    <lineage>
        <taxon>unclassified sequences</taxon>
        <taxon>metagenomes</taxon>
        <taxon>organismal metagenomes</taxon>
    </lineage>
</organism>
<dbReference type="SUPFAM" id="SSF48019">
    <property type="entry name" value="post-AAA+ oligomerization domain-like"/>
    <property type="match status" value="1"/>
</dbReference>
<dbReference type="InterPro" id="IPR050238">
    <property type="entry name" value="DNA_Rep/Repair_Clamp_Loader"/>
</dbReference>
<dbReference type="GO" id="GO:0005663">
    <property type="term" value="C:DNA replication factor C complex"/>
    <property type="evidence" value="ECO:0007669"/>
    <property type="project" value="TreeGrafter"/>
</dbReference>
<dbReference type="Pfam" id="PF13177">
    <property type="entry name" value="DNA_pol3_delta2"/>
    <property type="match status" value="1"/>
</dbReference>
<evidence type="ECO:0000313" key="2">
    <source>
        <dbReference type="EMBL" id="QHT84289.1"/>
    </source>
</evidence>
<dbReference type="GO" id="GO:0006281">
    <property type="term" value="P:DNA repair"/>
    <property type="evidence" value="ECO:0007669"/>
    <property type="project" value="TreeGrafter"/>
</dbReference>
<sequence>MFLIDKYKNDINLSYSIVDKLLDSLNTHNQIYSNIDNVVKEDYDNFKNIIDNIKTGNWKYSNIPHLLFYGPDGCGKEFIIENLLQKIFSKKSVEVQETEYTINGYSNTKTKVMIKQSKHHIVIEPNNNGFDKYLIQEIIEEYVKTEILQVLTYKHLYKIVIINTIDNLSYYAQASLRRTMEKYADSCKFIFVSNQLSKVHEPLKSRCLMIRVPLPSNDMLTSIAMHVAYKENFELKTTDILEIVKYSNHNINKLYGYLEHKKFNVPYTKSWDKNIKVIVDEILDKSNYNVKVLPELIKQIRELLYQLFITNIDFHIIIKEIMNTIKLKINDNEIRYQIIEETSKYENRICQGTRYIIHLEAYLIKVIQIINSHKK</sequence>
<dbReference type="EMBL" id="MN740017">
    <property type="protein sequence ID" value="QHT84289.1"/>
    <property type="molecule type" value="Genomic_DNA"/>
</dbReference>
<dbReference type="GO" id="GO:0003677">
    <property type="term" value="F:DNA binding"/>
    <property type="evidence" value="ECO:0007669"/>
    <property type="project" value="InterPro"/>
</dbReference>